<comment type="caution">
    <text evidence="2">The sequence shown here is derived from an EMBL/GenBank/DDBJ whole genome shotgun (WGS) entry which is preliminary data.</text>
</comment>
<feature type="region of interest" description="Disordered" evidence="1">
    <location>
        <begin position="1"/>
        <end position="22"/>
    </location>
</feature>
<keyword evidence="3" id="KW-1185">Reference proteome</keyword>
<protein>
    <submittedName>
        <fullName evidence="2">Uncharacterized protein</fullName>
    </submittedName>
</protein>
<evidence type="ECO:0000313" key="3">
    <source>
        <dbReference type="Proteomes" id="UP001266305"/>
    </source>
</evidence>
<dbReference type="EMBL" id="JASSZA010000005">
    <property type="protein sequence ID" value="KAK2110505.1"/>
    <property type="molecule type" value="Genomic_DNA"/>
</dbReference>
<name>A0ABQ9VN56_SAGOE</name>
<gene>
    <name evidence="2" type="ORF">P7K49_010251</name>
</gene>
<proteinExistence type="predicted"/>
<feature type="non-terminal residue" evidence="2">
    <location>
        <position position="1"/>
    </location>
</feature>
<feature type="non-terminal residue" evidence="2">
    <location>
        <position position="59"/>
    </location>
</feature>
<feature type="compositionally biased region" description="Basic and acidic residues" evidence="1">
    <location>
        <begin position="1"/>
        <end position="16"/>
    </location>
</feature>
<organism evidence="2 3">
    <name type="scientific">Saguinus oedipus</name>
    <name type="common">Cotton-top tamarin</name>
    <name type="synonym">Oedipomidas oedipus</name>
    <dbReference type="NCBI Taxonomy" id="9490"/>
    <lineage>
        <taxon>Eukaryota</taxon>
        <taxon>Metazoa</taxon>
        <taxon>Chordata</taxon>
        <taxon>Craniata</taxon>
        <taxon>Vertebrata</taxon>
        <taxon>Euteleostomi</taxon>
        <taxon>Mammalia</taxon>
        <taxon>Eutheria</taxon>
        <taxon>Euarchontoglires</taxon>
        <taxon>Primates</taxon>
        <taxon>Haplorrhini</taxon>
        <taxon>Platyrrhini</taxon>
        <taxon>Cebidae</taxon>
        <taxon>Callitrichinae</taxon>
        <taxon>Saguinus</taxon>
    </lineage>
</organism>
<dbReference type="Proteomes" id="UP001266305">
    <property type="component" value="Unassembled WGS sequence"/>
</dbReference>
<sequence length="59" mass="6500">VKPTHREESKGGELETHPGMYEHPQYKSHALQTSVLSAIIQAQHAGSIMQASGFPEFPK</sequence>
<reference evidence="2 3" key="1">
    <citation type="submission" date="2023-05" db="EMBL/GenBank/DDBJ databases">
        <title>B98-5 Cell Line De Novo Hybrid Assembly: An Optical Mapping Approach.</title>
        <authorList>
            <person name="Kananen K."/>
            <person name="Auerbach J.A."/>
            <person name="Kautto E."/>
            <person name="Blachly J.S."/>
        </authorList>
    </citation>
    <scope>NUCLEOTIDE SEQUENCE [LARGE SCALE GENOMIC DNA]</scope>
    <source>
        <strain evidence="2">B95-8</strain>
        <tissue evidence="2">Cell line</tissue>
    </source>
</reference>
<accession>A0ABQ9VN56</accession>
<evidence type="ECO:0000313" key="2">
    <source>
        <dbReference type="EMBL" id="KAK2110505.1"/>
    </source>
</evidence>
<evidence type="ECO:0000256" key="1">
    <source>
        <dbReference type="SAM" id="MobiDB-lite"/>
    </source>
</evidence>